<dbReference type="RefSeq" id="XP_012193280.1">
    <property type="nucleotide sequence ID" value="XM_012337890.1"/>
</dbReference>
<feature type="region of interest" description="Disordered" evidence="1">
    <location>
        <begin position="1"/>
        <end position="30"/>
    </location>
</feature>
<proteinExistence type="predicted"/>
<evidence type="ECO:0000256" key="1">
    <source>
        <dbReference type="SAM" id="MobiDB-lite"/>
    </source>
</evidence>
<sequence>MLHHRDPIGSSNMGGNSKIKSSQVPVQASDEISAVDPGGAARFILQFSTSTSTSPDPLPVPYSLYSFD</sequence>
<evidence type="ECO:0000313" key="2">
    <source>
        <dbReference type="EMBL" id="GAC99693.1"/>
    </source>
</evidence>
<feature type="compositionally biased region" description="Polar residues" evidence="1">
    <location>
        <begin position="9"/>
        <end position="26"/>
    </location>
</feature>
<evidence type="ECO:0000313" key="3">
    <source>
        <dbReference type="Proteomes" id="UP000014071"/>
    </source>
</evidence>
<accession>R9PE94</accession>
<dbReference type="GeneID" id="24112559"/>
<gene>
    <name evidence="2" type="ORF">PHSY_007296</name>
</gene>
<name>R9PE94_PSEHS</name>
<reference evidence="3" key="1">
    <citation type="journal article" date="2013" name="Genome Announc.">
        <title>Draft genome sequence of the basidiomycetous yeast-like fungus Pseudozyma hubeiensis SY62, which produces an abundant amount of the biosurfactant mannosylerythritol lipids.</title>
        <authorList>
            <person name="Konishi M."/>
            <person name="Hatada Y."/>
            <person name="Horiuchi J."/>
        </authorList>
    </citation>
    <scope>NUCLEOTIDE SEQUENCE [LARGE SCALE GENOMIC DNA]</scope>
    <source>
        <strain evidence="3">SY62</strain>
    </source>
</reference>
<organism evidence="2 3">
    <name type="scientific">Pseudozyma hubeiensis (strain SY62)</name>
    <name type="common">Yeast</name>
    <dbReference type="NCBI Taxonomy" id="1305764"/>
    <lineage>
        <taxon>Eukaryota</taxon>
        <taxon>Fungi</taxon>
        <taxon>Dikarya</taxon>
        <taxon>Basidiomycota</taxon>
        <taxon>Ustilaginomycotina</taxon>
        <taxon>Ustilaginomycetes</taxon>
        <taxon>Ustilaginales</taxon>
        <taxon>Ustilaginaceae</taxon>
        <taxon>Pseudozyma</taxon>
    </lineage>
</organism>
<dbReference type="EMBL" id="DF238832">
    <property type="protein sequence ID" value="GAC99693.1"/>
    <property type="molecule type" value="Genomic_DNA"/>
</dbReference>
<dbReference type="HOGENOM" id="CLU_2795040_0_0_1"/>
<protein>
    <submittedName>
        <fullName evidence="2">Uncharacterized protein</fullName>
    </submittedName>
</protein>
<dbReference type="Proteomes" id="UP000014071">
    <property type="component" value="Unassembled WGS sequence"/>
</dbReference>
<keyword evidence="3" id="KW-1185">Reference proteome</keyword>
<dbReference type="AlphaFoldDB" id="R9PE94"/>